<dbReference type="RefSeq" id="WP_062686413.1">
    <property type="nucleotide sequence ID" value="NZ_KQ758630.1"/>
</dbReference>
<dbReference type="EMBL" id="LNQP01000008">
    <property type="protein sequence ID" value="KSU89221.1"/>
    <property type="molecule type" value="Genomic_DNA"/>
</dbReference>
<proteinExistence type="predicted"/>
<evidence type="ECO:0000313" key="1">
    <source>
        <dbReference type="EMBL" id="KSU89221.1"/>
    </source>
</evidence>
<organism evidence="1 2">
    <name type="scientific">Priestia veravalensis</name>
    <dbReference type="NCBI Taxonomy" id="1414648"/>
    <lineage>
        <taxon>Bacteria</taxon>
        <taxon>Bacillati</taxon>
        <taxon>Bacillota</taxon>
        <taxon>Bacilli</taxon>
        <taxon>Bacillales</taxon>
        <taxon>Bacillaceae</taxon>
        <taxon>Priestia</taxon>
    </lineage>
</organism>
<dbReference type="Proteomes" id="UP000053681">
    <property type="component" value="Unassembled WGS sequence"/>
</dbReference>
<protein>
    <submittedName>
        <fullName evidence="1">Uncharacterized protein</fullName>
    </submittedName>
</protein>
<dbReference type="AlphaFoldDB" id="A0A0V8JQA8"/>
<name>A0A0V8JQA8_9BACI</name>
<gene>
    <name evidence="1" type="ORF">AS180_03575</name>
</gene>
<reference evidence="1 2" key="1">
    <citation type="submission" date="2015-11" db="EMBL/GenBank/DDBJ databases">
        <title>Bacillus caseinolyticus sp nov.</title>
        <authorList>
            <person name="Dastager S.G."/>
            <person name="Mawlankar R."/>
        </authorList>
    </citation>
    <scope>NUCLEOTIDE SEQUENCE [LARGE SCALE GENOMIC DNA]</scope>
    <source>
        <strain evidence="1 2">SGD-V-76</strain>
    </source>
</reference>
<keyword evidence="2" id="KW-1185">Reference proteome</keyword>
<comment type="caution">
    <text evidence="1">The sequence shown here is derived from an EMBL/GenBank/DDBJ whole genome shotgun (WGS) entry which is preliminary data.</text>
</comment>
<sequence>MGTSKGYLPPTGYLWPEAKRDVTGMVKNGFTPSSIGKAVSSFSKAMGDGGKSYSGSVAKIGTKAVNFIEAVKSYGFFEALEKVGLSHLRGQSSEGLRSGLLEYFNDSGSDFYGSVAQQSMSELMRELLKSAEDEDDYNNIIGSINTGEFIREFIIKFIQNCFFANFAEKILTMFDKLDKYDIAEKSVKTYIRTSLESEFTIVDIQKVDWNGQQGNQIITEKCNKAFEILSVWSETLV</sequence>
<evidence type="ECO:0000313" key="2">
    <source>
        <dbReference type="Proteomes" id="UP000053681"/>
    </source>
</evidence>
<accession>A0A0V8JQA8</accession>